<gene>
    <name evidence="1" type="ORF">ACFQGP_12835</name>
</gene>
<evidence type="ECO:0000313" key="2">
    <source>
        <dbReference type="Proteomes" id="UP001596289"/>
    </source>
</evidence>
<proteinExistence type="predicted"/>
<keyword evidence="2" id="KW-1185">Reference proteome</keyword>
<name>A0ABW1RI25_9LACO</name>
<dbReference type="Proteomes" id="UP001596289">
    <property type="component" value="Unassembled WGS sequence"/>
</dbReference>
<comment type="caution">
    <text evidence="1">The sequence shown here is derived from an EMBL/GenBank/DDBJ whole genome shotgun (WGS) entry which is preliminary data.</text>
</comment>
<evidence type="ECO:0000313" key="1">
    <source>
        <dbReference type="EMBL" id="MFC6171438.1"/>
    </source>
</evidence>
<accession>A0ABW1RI25</accession>
<organism evidence="1 2">
    <name type="scientific">Loigolactobacillus jiayinensis</name>
    <dbReference type="NCBI Taxonomy" id="2486016"/>
    <lineage>
        <taxon>Bacteria</taxon>
        <taxon>Bacillati</taxon>
        <taxon>Bacillota</taxon>
        <taxon>Bacilli</taxon>
        <taxon>Lactobacillales</taxon>
        <taxon>Lactobacillaceae</taxon>
        <taxon>Loigolactobacillus</taxon>
    </lineage>
</organism>
<reference evidence="2" key="1">
    <citation type="journal article" date="2019" name="Int. J. Syst. Evol. Microbiol.">
        <title>The Global Catalogue of Microorganisms (GCM) 10K type strain sequencing project: providing services to taxonomists for standard genome sequencing and annotation.</title>
        <authorList>
            <consortium name="The Broad Institute Genomics Platform"/>
            <consortium name="The Broad Institute Genome Sequencing Center for Infectious Disease"/>
            <person name="Wu L."/>
            <person name="Ma J."/>
        </authorList>
    </citation>
    <scope>NUCLEOTIDE SEQUENCE [LARGE SCALE GENOMIC DNA]</scope>
    <source>
        <strain evidence="2">CCM 8904</strain>
    </source>
</reference>
<dbReference type="Pfam" id="PF16110">
    <property type="entry name" value="DUF4828"/>
    <property type="match status" value="1"/>
</dbReference>
<protein>
    <submittedName>
        <fullName evidence="1">DUF4828 domain-containing protein</fullName>
    </submittedName>
</protein>
<sequence length="117" mass="13610">MFKKVVDHSQIWLQRIQHFNLKWPTKAAPQNNLAAIYIGTWPFFDAQQKRLHQLKISPQLAISIDGHSLAGKVTALTAHQLLFLDQYGFELQITAAYEQPFEIYDEADHRTYSIQQQ</sequence>
<dbReference type="EMBL" id="JBHSSL010000110">
    <property type="protein sequence ID" value="MFC6171438.1"/>
    <property type="molecule type" value="Genomic_DNA"/>
</dbReference>
<dbReference type="RefSeq" id="WP_125553184.1">
    <property type="nucleotide sequence ID" value="NZ_JBHSSL010000110.1"/>
</dbReference>
<dbReference type="InterPro" id="IPR032254">
    <property type="entry name" value="DUF4828"/>
</dbReference>